<dbReference type="InterPro" id="IPR013785">
    <property type="entry name" value="Aldolase_TIM"/>
</dbReference>
<reference evidence="5 6" key="2">
    <citation type="submission" date="2024-03" db="EMBL/GenBank/DDBJ databases">
        <title>The Genome Sequence of Enterococcus sp. DIV0727d.</title>
        <authorList>
            <consortium name="The Broad Institute Genomics Platform"/>
            <consortium name="The Broad Institute Microbial Omics Core"/>
            <consortium name="The Broad Institute Genomic Center for Infectious Diseases"/>
            <person name="Earl A."/>
            <person name="Manson A."/>
            <person name="Gilmore M."/>
            <person name="Schwartman J."/>
            <person name="Shea T."/>
            <person name="Abouelleil A."/>
            <person name="Cao P."/>
            <person name="Chapman S."/>
            <person name="Cusick C."/>
            <person name="Young S."/>
            <person name="Neafsey D."/>
            <person name="Nusbaum C."/>
            <person name="Birren B."/>
        </authorList>
    </citation>
    <scope>NUCLEOTIDE SEQUENCE [LARGE SCALE GENOMIC DNA]</scope>
    <source>
        <strain evidence="5 6">12C11_DIV0727</strain>
    </source>
</reference>
<keyword evidence="6" id="KW-1185">Reference proteome</keyword>
<dbReference type="EMBL" id="CP147248">
    <property type="protein sequence ID" value="WYJ87778.1"/>
    <property type="molecule type" value="Genomic_DNA"/>
</dbReference>
<keyword evidence="3" id="KW-0804">Transcription</keyword>
<dbReference type="InterPro" id="IPR009215">
    <property type="entry name" value="TIM-br_IGPS-like"/>
</dbReference>
<evidence type="ECO:0000256" key="2">
    <source>
        <dbReference type="ARBA" id="ARBA00023125"/>
    </source>
</evidence>
<dbReference type="InterPro" id="IPR018060">
    <property type="entry name" value="HTH_AraC"/>
</dbReference>
<evidence type="ECO:0000256" key="1">
    <source>
        <dbReference type="ARBA" id="ARBA00023015"/>
    </source>
</evidence>
<dbReference type="InterPro" id="IPR020449">
    <property type="entry name" value="Tscrpt_reg_AraC-type_HTH"/>
</dbReference>
<dbReference type="InterPro" id="IPR015813">
    <property type="entry name" value="Pyrv/PenolPyrv_kinase-like_dom"/>
</dbReference>
<dbReference type="PANTHER" id="PTHR31862">
    <property type="entry name" value="UPF0261 DOMAIN PROTEIN (AFU_ORTHOLOGUE AFUA_1G10120)"/>
    <property type="match status" value="1"/>
</dbReference>
<dbReference type="PRINTS" id="PR00032">
    <property type="entry name" value="HTHARAC"/>
</dbReference>
<feature type="domain" description="HTH araC/xylS-type" evidence="4">
    <location>
        <begin position="289"/>
        <end position="387"/>
    </location>
</feature>
<dbReference type="Gene3D" id="3.20.20.70">
    <property type="entry name" value="Aldolase class I"/>
    <property type="match status" value="1"/>
</dbReference>
<reference evidence="6" key="1">
    <citation type="submission" date="2017-05" db="EMBL/GenBank/DDBJ databases">
        <title>The Genome Sequence of EEnterococcus faecalis 9F2_4866.</title>
        <authorList>
            <consortium name="The Broad Institute Genomics Platform"/>
            <consortium name="The Broad Institute Genomic Center for Infectious Diseases"/>
            <person name="Earl A."/>
            <person name="Manson A."/>
            <person name="Schwartman J."/>
            <person name="Gilmore M."/>
            <person name="Abouelleil A."/>
            <person name="Cao P."/>
            <person name="Chapman S."/>
            <person name="Cusick C."/>
            <person name="Shea T."/>
            <person name="Young S."/>
            <person name="Neafsey D."/>
            <person name="Nusbaum C."/>
            <person name="Birren B."/>
        </authorList>
    </citation>
    <scope>NUCLEOTIDE SEQUENCE [LARGE SCALE GENOMIC DNA]</scope>
    <source>
        <strain evidence="6">12C11_DIV0727</strain>
    </source>
</reference>
<dbReference type="InterPro" id="IPR018062">
    <property type="entry name" value="HTH_AraC-typ_CS"/>
</dbReference>
<evidence type="ECO:0000313" key="6">
    <source>
        <dbReference type="Proteomes" id="UP000195080"/>
    </source>
</evidence>
<dbReference type="PROSITE" id="PS00041">
    <property type="entry name" value="HTH_ARAC_FAMILY_1"/>
    <property type="match status" value="1"/>
</dbReference>
<dbReference type="SUPFAM" id="SSF46689">
    <property type="entry name" value="Homeodomain-like"/>
    <property type="match status" value="2"/>
</dbReference>
<evidence type="ECO:0000256" key="3">
    <source>
        <dbReference type="ARBA" id="ARBA00023163"/>
    </source>
</evidence>
<evidence type="ECO:0000313" key="5">
    <source>
        <dbReference type="EMBL" id="WYJ87778.1"/>
    </source>
</evidence>
<name>A0ABZ2TA48_9ENTE</name>
<dbReference type="Gene3D" id="1.10.10.60">
    <property type="entry name" value="Homeodomain-like"/>
    <property type="match status" value="2"/>
</dbReference>
<keyword evidence="1" id="KW-0805">Transcription regulation</keyword>
<dbReference type="SUPFAM" id="SSF51621">
    <property type="entry name" value="Phosphoenolpyruvate/pyruvate domain"/>
    <property type="match status" value="1"/>
</dbReference>
<dbReference type="Proteomes" id="UP000195080">
    <property type="component" value="Chromosome"/>
</dbReference>
<dbReference type="InterPro" id="IPR009057">
    <property type="entry name" value="Homeodomain-like_sf"/>
</dbReference>
<gene>
    <name evidence="5" type="ORF">A5866_002902</name>
</gene>
<dbReference type="InterPro" id="IPR051353">
    <property type="entry name" value="Tobamovirus_resist_UPF0261"/>
</dbReference>
<dbReference type="Pfam" id="PF09370">
    <property type="entry name" value="PEP_hydrolase"/>
    <property type="match status" value="1"/>
</dbReference>
<dbReference type="Pfam" id="PF12833">
    <property type="entry name" value="HTH_18"/>
    <property type="match status" value="1"/>
</dbReference>
<dbReference type="PROSITE" id="PS01124">
    <property type="entry name" value="HTH_ARAC_FAMILY_2"/>
    <property type="match status" value="1"/>
</dbReference>
<dbReference type="PANTHER" id="PTHR31862:SF1">
    <property type="entry name" value="UPF0261 DOMAIN PROTEIN (AFU_ORTHOLOGUE AFUA_1G10120)"/>
    <property type="match status" value="1"/>
</dbReference>
<organism evidence="5 6">
    <name type="scientific">Candidatus Enterococcus lemimoniae</name>
    <dbReference type="NCBI Taxonomy" id="1834167"/>
    <lineage>
        <taxon>Bacteria</taxon>
        <taxon>Bacillati</taxon>
        <taxon>Bacillota</taxon>
        <taxon>Bacilli</taxon>
        <taxon>Lactobacillales</taxon>
        <taxon>Enterococcaceae</taxon>
        <taxon>Enterococcus</taxon>
    </lineage>
</organism>
<sequence length="400" mass="44212">MTQLKKQVQAGKRVIGVAAGSGLAAKVAENGGADFILALNSGKFRQMGVSSLAGWLPFSNANEMVMDYGRREILPRVKNSPVFFGFNGTDPTINKKEWLLAIKANGFAGINNFPTVGMFDGQFREWLDENNLSYDQEVASIKLAHELGLLTIAFVFNQTQTKQMLAAGADIICVHLGLTGGGTVGAKKILSLEAGKKIANELFAICEKVDPKVIRMIYGGPVDSPLDADYMFKQTTAHGYIGGSSFERTPVEDSIGQITNKFKTAGILESNKKLYQLLEELEQHYDYIDFTQKYIADHYMDEIKLTELADIMHVSRQHLGTLFKEKMGITFSDYLTSYRLNQAITILENKTVSIGELAQMVGYTDAAYFSRAFKKYTGFSPNAFRSSKNMVETEAVDPSN</sequence>
<protein>
    <recommendedName>
        <fullName evidence="4">HTH araC/xylS-type domain-containing protein</fullName>
    </recommendedName>
</protein>
<evidence type="ECO:0000259" key="4">
    <source>
        <dbReference type="PROSITE" id="PS01124"/>
    </source>
</evidence>
<accession>A0ABZ2TA48</accession>
<dbReference type="SMART" id="SM00342">
    <property type="entry name" value="HTH_ARAC"/>
    <property type="match status" value="1"/>
</dbReference>
<keyword evidence="2" id="KW-0238">DNA-binding</keyword>
<proteinExistence type="predicted"/>